<dbReference type="Proteomes" id="UP000639772">
    <property type="component" value="Chromosome 1"/>
</dbReference>
<dbReference type="OrthoDB" id="787152at2759"/>
<dbReference type="AlphaFoldDB" id="A0A835VN24"/>
<dbReference type="EMBL" id="JADCNM010000001">
    <property type="protein sequence ID" value="KAG0502706.1"/>
    <property type="molecule type" value="Genomic_DNA"/>
</dbReference>
<reference evidence="3 4" key="1">
    <citation type="journal article" date="2020" name="Nat. Food">
        <title>A phased Vanilla planifolia genome enables genetic improvement of flavour and production.</title>
        <authorList>
            <person name="Hasing T."/>
            <person name="Tang H."/>
            <person name="Brym M."/>
            <person name="Khazi F."/>
            <person name="Huang T."/>
            <person name="Chambers A.H."/>
        </authorList>
    </citation>
    <scope>NUCLEOTIDE SEQUENCE [LARGE SCALE GENOMIC DNA]</scope>
    <source>
        <tissue evidence="3">Leaf</tissue>
    </source>
</reference>
<sequence>MLVLYSLKLSLFIPSLVITWVIPDQTTLYSTVVSPPSFSTFSTQRQRRMQPQPPAQNTPHHHHHHLLHCLHPPAVQSHHHRHCSLPHFHFPVFPTCPCLLHHGHHQVNRFIPISHHLHSHPPASQVPFSFTLQNPYQSSTGFSADGGCREGLEEGQVQEPESGIQQVDLNFELEHPGEEEEDYEEVFVLTDEWREFFAKSEAKRRMSKQKKNNQKR</sequence>
<evidence type="ECO:0000313" key="4">
    <source>
        <dbReference type="Proteomes" id="UP000639772"/>
    </source>
</evidence>
<proteinExistence type="predicted"/>
<comment type="caution">
    <text evidence="3">The sequence shown here is derived from an EMBL/GenBank/DDBJ whole genome shotgun (WGS) entry which is preliminary data.</text>
</comment>
<dbReference type="PANTHER" id="PTHR48235:SF1">
    <property type="entry name" value="OS01G0916700 PROTEIN"/>
    <property type="match status" value="1"/>
</dbReference>
<accession>A0A835VN24</accession>
<gene>
    <name evidence="3" type="ORF">HPP92_002778</name>
</gene>
<evidence type="ECO:0000313" key="3">
    <source>
        <dbReference type="EMBL" id="KAG0502706.1"/>
    </source>
</evidence>
<evidence type="ECO:0000256" key="1">
    <source>
        <dbReference type="SAM" id="MobiDB-lite"/>
    </source>
</evidence>
<protein>
    <submittedName>
        <fullName evidence="3">Uncharacterized protein</fullName>
    </submittedName>
</protein>
<dbReference type="PANTHER" id="PTHR48235">
    <property type="entry name" value="OS01G0916700 PROTEIN"/>
    <property type="match status" value="1"/>
</dbReference>
<evidence type="ECO:0000256" key="2">
    <source>
        <dbReference type="SAM" id="SignalP"/>
    </source>
</evidence>
<feature type="chain" id="PRO_5032585703" evidence="2">
    <location>
        <begin position="20"/>
        <end position="216"/>
    </location>
</feature>
<keyword evidence="2" id="KW-0732">Signal</keyword>
<organism evidence="3 4">
    <name type="scientific">Vanilla planifolia</name>
    <name type="common">Vanilla</name>
    <dbReference type="NCBI Taxonomy" id="51239"/>
    <lineage>
        <taxon>Eukaryota</taxon>
        <taxon>Viridiplantae</taxon>
        <taxon>Streptophyta</taxon>
        <taxon>Embryophyta</taxon>
        <taxon>Tracheophyta</taxon>
        <taxon>Spermatophyta</taxon>
        <taxon>Magnoliopsida</taxon>
        <taxon>Liliopsida</taxon>
        <taxon>Asparagales</taxon>
        <taxon>Orchidaceae</taxon>
        <taxon>Vanilloideae</taxon>
        <taxon>Vanilleae</taxon>
        <taxon>Vanilla</taxon>
    </lineage>
</organism>
<feature type="region of interest" description="Disordered" evidence="1">
    <location>
        <begin position="40"/>
        <end position="63"/>
    </location>
</feature>
<name>A0A835VN24_VANPL</name>
<feature type="signal peptide" evidence="2">
    <location>
        <begin position="1"/>
        <end position="19"/>
    </location>
</feature>